<keyword evidence="2" id="KW-1003">Cell membrane</keyword>
<dbReference type="EMBL" id="VKKU01000001">
    <property type="protein sequence ID" value="TSB04218.1"/>
    <property type="molecule type" value="Genomic_DNA"/>
</dbReference>
<evidence type="ECO:0000256" key="4">
    <source>
        <dbReference type="ARBA" id="ARBA00022989"/>
    </source>
</evidence>
<evidence type="ECO:0000256" key="2">
    <source>
        <dbReference type="ARBA" id="ARBA00022475"/>
    </source>
</evidence>
<accession>A0A553WHR8</accession>
<dbReference type="GO" id="GO:0004190">
    <property type="term" value="F:aspartic-type endopeptidase activity"/>
    <property type="evidence" value="ECO:0007669"/>
    <property type="project" value="InterPro"/>
</dbReference>
<comment type="subcellular location">
    <subcellularLocation>
        <location evidence="1">Cell membrane</location>
        <topology evidence="1">Multi-pass membrane protein</topology>
    </subcellularLocation>
</comment>
<keyword evidence="5 6" id="KW-0472">Membrane</keyword>
<evidence type="ECO:0000256" key="1">
    <source>
        <dbReference type="ARBA" id="ARBA00004651"/>
    </source>
</evidence>
<keyword evidence="4 6" id="KW-1133">Transmembrane helix</keyword>
<feature type="transmembrane region" description="Helical" evidence="6">
    <location>
        <begin position="64"/>
        <end position="82"/>
    </location>
</feature>
<dbReference type="PANTHER" id="PTHR36506">
    <property type="entry name" value="PREFLAGELLIN PEPTIDASE"/>
    <property type="match status" value="1"/>
</dbReference>
<dbReference type="Gene3D" id="1.20.120.1220">
    <property type="match status" value="1"/>
</dbReference>
<feature type="transmembrane region" description="Helical" evidence="6">
    <location>
        <begin position="111"/>
        <end position="128"/>
    </location>
</feature>
<keyword evidence="9" id="KW-1185">Reference proteome</keyword>
<evidence type="ECO:0000259" key="7">
    <source>
        <dbReference type="Pfam" id="PF01478"/>
    </source>
</evidence>
<sequence>MVNAWQMNGEALTYALVGGLAIALIYSIYTDVRYRLIFNRVTLLIALAAPAYWAATGGFNLPEIGLHLLTATIVFIFFLIAFRFGAMGGGDVKLFAALALWWHWIDVVRMVLYASILGALVTIVFVMIHKAKQQDGKARIPYGVAIALAGLWIAGERIFNHFT</sequence>
<name>A0A553WHR8_9SPHN</name>
<dbReference type="PANTHER" id="PTHR36506:SF1">
    <property type="entry name" value="PREFLAGELLIN PEPTIDASE"/>
    <property type="match status" value="1"/>
</dbReference>
<gene>
    <name evidence="8" type="ORF">FOM92_01940</name>
</gene>
<dbReference type="OrthoDB" id="5329005at2"/>
<feature type="transmembrane region" description="Helical" evidence="6">
    <location>
        <begin position="12"/>
        <end position="29"/>
    </location>
</feature>
<reference evidence="8 9" key="1">
    <citation type="submission" date="2019-07" db="EMBL/GenBank/DDBJ databases">
        <authorList>
            <person name="Park M."/>
        </authorList>
    </citation>
    <scope>NUCLEOTIDE SEQUENCE [LARGE SCALE GENOMIC DNA]</scope>
    <source>
        <strain evidence="8 9">KCTC32445</strain>
    </source>
</reference>
<dbReference type="Proteomes" id="UP000320160">
    <property type="component" value="Unassembled WGS sequence"/>
</dbReference>
<dbReference type="AlphaFoldDB" id="A0A553WHR8"/>
<evidence type="ECO:0000256" key="3">
    <source>
        <dbReference type="ARBA" id="ARBA00022692"/>
    </source>
</evidence>
<organism evidence="8 9">
    <name type="scientific">Sphingorhabdus contaminans</name>
    <dbReference type="NCBI Taxonomy" id="1343899"/>
    <lineage>
        <taxon>Bacteria</taxon>
        <taxon>Pseudomonadati</taxon>
        <taxon>Pseudomonadota</taxon>
        <taxon>Alphaproteobacteria</taxon>
        <taxon>Sphingomonadales</taxon>
        <taxon>Sphingomonadaceae</taxon>
        <taxon>Sphingorhabdus</taxon>
    </lineage>
</organism>
<dbReference type="InterPro" id="IPR000045">
    <property type="entry name" value="Prepilin_IV_endopep_pep"/>
</dbReference>
<evidence type="ECO:0000256" key="6">
    <source>
        <dbReference type="SAM" id="Phobius"/>
    </source>
</evidence>
<comment type="caution">
    <text evidence="8">The sequence shown here is derived from an EMBL/GenBank/DDBJ whole genome shotgun (WGS) entry which is preliminary data.</text>
</comment>
<feature type="transmembrane region" description="Helical" evidence="6">
    <location>
        <begin position="140"/>
        <end position="159"/>
    </location>
</feature>
<feature type="domain" description="Prepilin type IV endopeptidase peptidase" evidence="7">
    <location>
        <begin position="20"/>
        <end position="123"/>
    </location>
</feature>
<proteinExistence type="predicted"/>
<feature type="transmembrane region" description="Helical" evidence="6">
    <location>
        <begin position="41"/>
        <end position="58"/>
    </location>
</feature>
<dbReference type="RefSeq" id="WP_143775090.1">
    <property type="nucleotide sequence ID" value="NZ_VKKU01000001.1"/>
</dbReference>
<dbReference type="Pfam" id="PF01478">
    <property type="entry name" value="Peptidase_A24"/>
    <property type="match status" value="1"/>
</dbReference>
<evidence type="ECO:0000313" key="9">
    <source>
        <dbReference type="Proteomes" id="UP000320160"/>
    </source>
</evidence>
<keyword evidence="3 6" id="KW-0812">Transmembrane</keyword>
<protein>
    <submittedName>
        <fullName evidence="8">Peptidase</fullName>
    </submittedName>
</protein>
<evidence type="ECO:0000256" key="5">
    <source>
        <dbReference type="ARBA" id="ARBA00023136"/>
    </source>
</evidence>
<dbReference type="GO" id="GO:0005886">
    <property type="term" value="C:plasma membrane"/>
    <property type="evidence" value="ECO:0007669"/>
    <property type="project" value="UniProtKB-SubCell"/>
</dbReference>
<evidence type="ECO:0000313" key="8">
    <source>
        <dbReference type="EMBL" id="TSB04218.1"/>
    </source>
</evidence>
<dbReference type="InterPro" id="IPR052218">
    <property type="entry name" value="Preflagellin_Peptidase"/>
</dbReference>